<name>A1XVY9_9EURY</name>
<dbReference type="EMBL" id="DQ680458">
    <property type="protein sequence ID" value="ABI18428.1"/>
    <property type="molecule type" value="Genomic_DNA"/>
</dbReference>
<reference evidence="2" key="1">
    <citation type="submission" date="2006-06" db="EMBL/GenBank/DDBJ databases">
        <title>Molecular characterization of the methanogenic community of an acidic bog and an anaerobic digester treating municipal wastewater sludge.</title>
        <authorList>
            <person name="Steinberg L.M."/>
            <person name="Speers A."/>
            <person name="Regan J.M."/>
        </authorList>
    </citation>
    <scope>NUCLEOTIDE SEQUENCE</scope>
</reference>
<feature type="domain" description="Methyl-coenzyme M reductase alpha subunit C-terminal" evidence="1">
    <location>
        <begin position="48"/>
        <end position="113"/>
    </location>
</feature>
<feature type="non-terminal residue" evidence="2">
    <location>
        <position position="208"/>
    </location>
</feature>
<dbReference type="AlphaFoldDB" id="A1XVY9"/>
<dbReference type="InterPro" id="IPR008924">
    <property type="entry name" value="Me_CoM_Rdtase_asu/bsu_C"/>
</dbReference>
<dbReference type="SUPFAM" id="SSF48081">
    <property type="entry name" value="Methyl-coenzyme M reductase alpha and beta chain C-terminal domain"/>
    <property type="match status" value="1"/>
</dbReference>
<organism evidence="2">
    <name type="scientific">uncultured methanogenic archaeon</name>
    <dbReference type="NCBI Taxonomy" id="198240"/>
    <lineage>
        <taxon>Archaea</taxon>
        <taxon>Methanobacteriati</taxon>
        <taxon>Methanobacteriota</taxon>
        <taxon>environmental samples</taxon>
    </lineage>
</organism>
<sequence>RRGRCPNRDGEAVKFGHFGKLVQSDRKYPDDPQKASLEVVAAGTMLFDQIWLSSYKSGGVGFTQYGAAAYTDNILDDYTYYGMDYIKDKYKVDLKNQSEMDKVKSIPGRRQRHSLRSHPLWYGAVRTVPGRTRDPLRWLTESLGSGRSIRSFDINRNRELQRRSKRMVPIHAPTQRRTVKSQILRIRHAGSVWSSATLESFQYRRQGC</sequence>
<dbReference type="Pfam" id="PF02249">
    <property type="entry name" value="MCR_alpha"/>
    <property type="match status" value="1"/>
</dbReference>
<dbReference type="GO" id="GO:0015948">
    <property type="term" value="P:methanogenesis"/>
    <property type="evidence" value="ECO:0007669"/>
    <property type="project" value="InterPro"/>
</dbReference>
<evidence type="ECO:0000259" key="1">
    <source>
        <dbReference type="Pfam" id="PF02249"/>
    </source>
</evidence>
<dbReference type="InterPro" id="IPR009047">
    <property type="entry name" value="Me_CoM_Rdtase_asu_C"/>
</dbReference>
<dbReference type="Gene3D" id="1.20.840.10">
    <property type="entry name" value="Methyl-coenzyme M reductase, alpha/beta subunit, C-terminal"/>
    <property type="match status" value="1"/>
</dbReference>
<proteinExistence type="predicted"/>
<accession>A1XVY9</accession>
<evidence type="ECO:0000313" key="2">
    <source>
        <dbReference type="EMBL" id="ABI18428.1"/>
    </source>
</evidence>
<gene>
    <name evidence="2" type="primary">mcrA</name>
</gene>
<protein>
    <submittedName>
        <fullName evidence="2">Methyl coenzyme M reductase alpha subunit</fullName>
    </submittedName>
</protein>
<dbReference type="GO" id="GO:0050524">
    <property type="term" value="F:coenzyme-B sulfoethylthiotransferase activity"/>
    <property type="evidence" value="ECO:0007669"/>
    <property type="project" value="InterPro"/>
</dbReference>
<feature type="non-terminal residue" evidence="2">
    <location>
        <position position="1"/>
    </location>
</feature>